<proteinExistence type="predicted"/>
<evidence type="ECO:0000259" key="2">
    <source>
        <dbReference type="Pfam" id="PF23948"/>
    </source>
</evidence>
<feature type="non-terminal residue" evidence="3">
    <location>
        <position position="543"/>
    </location>
</feature>
<accession>A0AAD4H2D2</accession>
<dbReference type="EMBL" id="JAAAIL010002684">
    <property type="protein sequence ID" value="KAG0255292.1"/>
    <property type="molecule type" value="Genomic_DNA"/>
</dbReference>
<evidence type="ECO:0000256" key="1">
    <source>
        <dbReference type="SAM" id="MobiDB-lite"/>
    </source>
</evidence>
<keyword evidence="4" id="KW-1185">Reference proteome</keyword>
<reference evidence="3" key="1">
    <citation type="journal article" date="2020" name="Fungal Divers.">
        <title>Resolving the Mortierellaceae phylogeny through synthesis of multi-gene phylogenetics and phylogenomics.</title>
        <authorList>
            <person name="Vandepol N."/>
            <person name="Liber J."/>
            <person name="Desiro A."/>
            <person name="Na H."/>
            <person name="Kennedy M."/>
            <person name="Barry K."/>
            <person name="Grigoriev I.V."/>
            <person name="Miller A.N."/>
            <person name="O'Donnell K."/>
            <person name="Stajich J.E."/>
            <person name="Bonito G."/>
        </authorList>
    </citation>
    <scope>NUCLEOTIDE SEQUENCE</scope>
    <source>
        <strain evidence="3">NRRL 28262</strain>
    </source>
</reference>
<name>A0AAD4H2D2_9FUNG</name>
<evidence type="ECO:0000313" key="3">
    <source>
        <dbReference type="EMBL" id="KAG0255292.1"/>
    </source>
</evidence>
<evidence type="ECO:0000313" key="4">
    <source>
        <dbReference type="Proteomes" id="UP001194580"/>
    </source>
</evidence>
<comment type="caution">
    <text evidence="3">The sequence shown here is derived from an EMBL/GenBank/DDBJ whole genome shotgun (WGS) entry which is preliminary data.</text>
</comment>
<dbReference type="Proteomes" id="UP001194580">
    <property type="component" value="Unassembled WGS sequence"/>
</dbReference>
<dbReference type="AlphaFoldDB" id="A0AAD4H2D2"/>
<gene>
    <name evidence="3" type="ORF">BGZ95_005800</name>
</gene>
<dbReference type="Pfam" id="PF23948">
    <property type="entry name" value="ARM_5"/>
    <property type="match status" value="1"/>
</dbReference>
<organism evidence="3 4">
    <name type="scientific">Linnemannia exigua</name>
    <dbReference type="NCBI Taxonomy" id="604196"/>
    <lineage>
        <taxon>Eukaryota</taxon>
        <taxon>Fungi</taxon>
        <taxon>Fungi incertae sedis</taxon>
        <taxon>Mucoromycota</taxon>
        <taxon>Mortierellomycotina</taxon>
        <taxon>Mortierellomycetes</taxon>
        <taxon>Mortierellales</taxon>
        <taxon>Mortierellaceae</taxon>
        <taxon>Linnemannia</taxon>
    </lineage>
</organism>
<feature type="compositionally biased region" description="Polar residues" evidence="1">
    <location>
        <begin position="16"/>
        <end position="25"/>
    </location>
</feature>
<dbReference type="InterPro" id="IPR056251">
    <property type="entry name" value="Arm_rpt_dom"/>
</dbReference>
<feature type="region of interest" description="Disordered" evidence="1">
    <location>
        <begin position="1"/>
        <end position="28"/>
    </location>
</feature>
<sequence length="543" mass="60169">MNTPEQELSYGKSCPASPSGTQLRTTPVKESPFNQLERASKKVLCSKVKSKDRTVHNALAAVLYGSMEILLSRGYQDDSNNVHTGFINKDQPTLSLVAPELSPVPSAAEPAVNPTVSEPDAALSNSVSGASQTWLHIFPENIGPIVPLVQLPPPGVRLENTAQLAYCNHLLRSHNSLSSTATSVISLDLLQKTSVDAILQDKEEQNRILELTIGVIEVFAAESFKTSEMIAEVIPLGPFLDQEHHRKLLSCLIAEFEGASLLNIDLLQGMVELVQCAESNYLVPGDFVRILIVLRSRLHDPHRQPKKHSYYLALALTRILDVMVEGKVQDLNRIVDHEPLSALLGQLANSPDQYLKHQAAYALQALLHIPNDETRRQFMLRQAGMITMGLLGVASVCKLNLGEFKGVDHHYKATSDAHEVATKAIEGVQSLLESGQDIATNIKGGILSGGRQLWYSALREAKEHTRNGRLADFNRLVFEAPCCHDVEFQWGVCQLLGEIAMRLHWDVVTRHHAVDLLAELYKDESTWTTNKEIHSWILQTIRQ</sequence>
<feature type="domain" description="Arm-like repeat" evidence="2">
    <location>
        <begin position="200"/>
        <end position="539"/>
    </location>
</feature>
<protein>
    <recommendedName>
        <fullName evidence="2">Arm-like repeat domain-containing protein</fullName>
    </recommendedName>
</protein>